<reference evidence="3" key="1">
    <citation type="submission" date="2021-02" db="EMBL/GenBank/DDBJ databases">
        <title>The CRISPR/cas machinery reduction and long-range gene transfer in the hot spring cyanobacterium Synechococcus.</title>
        <authorList>
            <person name="Dvorak P."/>
            <person name="Jahodarova E."/>
            <person name="Hasler P."/>
            <person name="Poulickova A."/>
        </authorList>
    </citation>
    <scope>NUCLEOTIDE SEQUENCE</scope>
    <source>
        <strain evidence="3">Rupite</strain>
    </source>
</reference>
<feature type="transmembrane region" description="Helical" evidence="2">
    <location>
        <begin position="6"/>
        <end position="24"/>
    </location>
</feature>
<proteinExistence type="predicted"/>
<protein>
    <submittedName>
        <fullName evidence="3">DUF3084 domain-containing protein</fullName>
    </submittedName>
</protein>
<evidence type="ECO:0000313" key="4">
    <source>
        <dbReference type="Proteomes" id="UP000830835"/>
    </source>
</evidence>
<dbReference type="Pfam" id="PF11283">
    <property type="entry name" value="DUF3084"/>
    <property type="match status" value="1"/>
</dbReference>
<evidence type="ECO:0000256" key="2">
    <source>
        <dbReference type="SAM" id="Phobius"/>
    </source>
</evidence>
<keyword evidence="1" id="KW-0175">Coiled coil</keyword>
<dbReference type="PANTHER" id="PTHR45615">
    <property type="entry name" value="MYOSIN HEAVY CHAIN, NON-MUSCLE"/>
    <property type="match status" value="1"/>
</dbReference>
<organism evidence="3 4">
    <name type="scientific">Thermostichus vulcanus str. 'Rupite'</name>
    <dbReference type="NCBI Taxonomy" id="2813851"/>
    <lineage>
        <taxon>Bacteria</taxon>
        <taxon>Bacillati</taxon>
        <taxon>Cyanobacteriota</taxon>
        <taxon>Cyanophyceae</taxon>
        <taxon>Thermostichales</taxon>
        <taxon>Thermostichaceae</taxon>
        <taxon>Thermostichus</taxon>
    </lineage>
</organism>
<keyword evidence="2" id="KW-0472">Membrane</keyword>
<accession>A0ABT0CC86</accession>
<dbReference type="EMBL" id="JAFIRA010000027">
    <property type="protein sequence ID" value="MCJ2543406.1"/>
    <property type="molecule type" value="Genomic_DNA"/>
</dbReference>
<sequence length="457" mass="50444">MQGVLLIVYMLFVSGLIAVVGDRVGYRIGKKRLTWFNLRPRHTAVLVAVITGVSISGLTLATLLLLNRSLSEALFSYTSQIAQAEQELRALNREKALLQTENAALRAERDSLKVDLDLFRNQQSAAQTRLSEVRDQLTVALQERQEVEAKLAAVNEQLANVQPSLDQANAELNEVKAEVESARQQIAMLEEQKRALQLDRDQLERSLDVVQVALSNLEEQKTQLEQEIEQFNRLAVSLRRGELAILAGEVLATGVVNTPAGAEPSSTQQQFEQILAQAEQQALALGSQPAPPLDNAIMIRREDAEQALEKLKETGSWAVRVVSLTNRLKGEPVPVIVQIYPNQQIFPKGSVLASGVIQPGLDESQIQQQLLGLLNQANQRSQEEGLLSNPITGTVGEFSQVKFLEIVQQLRQSTTPLDVKLVTDTDIYTAGPLRVSFLMEETAAQQTDSTPRRAELP</sequence>
<keyword evidence="2" id="KW-1133">Transmembrane helix</keyword>
<comment type="caution">
    <text evidence="3">The sequence shown here is derived from an EMBL/GenBank/DDBJ whole genome shotgun (WGS) entry which is preliminary data.</text>
</comment>
<dbReference type="PANTHER" id="PTHR45615:SF66">
    <property type="entry name" value="CARD DOMAIN-CONTAINING PROTEIN"/>
    <property type="match status" value="1"/>
</dbReference>
<gene>
    <name evidence="3" type="ORF">JX360_10880</name>
</gene>
<keyword evidence="2" id="KW-0812">Transmembrane</keyword>
<name>A0ABT0CC86_THEVL</name>
<dbReference type="SUPFAM" id="SSF57997">
    <property type="entry name" value="Tropomyosin"/>
    <property type="match status" value="1"/>
</dbReference>
<dbReference type="Gene3D" id="1.10.287.1490">
    <property type="match status" value="1"/>
</dbReference>
<dbReference type="InterPro" id="IPR021435">
    <property type="entry name" value="DUF3084"/>
</dbReference>
<evidence type="ECO:0000313" key="3">
    <source>
        <dbReference type="EMBL" id="MCJ2543406.1"/>
    </source>
</evidence>
<feature type="transmembrane region" description="Helical" evidence="2">
    <location>
        <begin position="45"/>
        <end position="66"/>
    </location>
</feature>
<dbReference type="Proteomes" id="UP000830835">
    <property type="component" value="Unassembled WGS sequence"/>
</dbReference>
<feature type="coiled-coil region" evidence="1">
    <location>
        <begin position="67"/>
        <end position="241"/>
    </location>
</feature>
<keyword evidence="4" id="KW-1185">Reference proteome</keyword>
<dbReference type="RefSeq" id="WP_244350722.1">
    <property type="nucleotide sequence ID" value="NZ_JAFIRA010000027.1"/>
</dbReference>
<evidence type="ECO:0000256" key="1">
    <source>
        <dbReference type="SAM" id="Coils"/>
    </source>
</evidence>